<dbReference type="AlphaFoldDB" id="N1MN35"/>
<feature type="transmembrane region" description="Helical" evidence="1">
    <location>
        <begin position="363"/>
        <end position="384"/>
    </location>
</feature>
<keyword evidence="3" id="KW-1185">Reference proteome</keyword>
<sequence>MSASLSMSNLTRAPHRLMFFVGGLNLLLAMAWWAAWLITARWDVFPMPQPDPYAGRLHAFLMQYQVLPSFFFGFLLTVFPRWIGEPDLGRRVAWPVGAGLVGGQALTIAGAVGWHAAVIPGTIATLTGWIIGLVPLARLVVRDRGKTWHALGCFAALCAGAVGLLFWLVYLVTGNEVLADKTIRIGTFGLLLPVYFTVAHRMIPFFSASALPGYEPWRPKWALGAGWGLFLLRLALPAEWLWLSDLPLFLLALLLFMRWFPGRRMPPLLFVLYAGLAWLPAAFALFTVQDIVFALKGAVILGKAPAHALFIGFFGSILVAMVTRVTQGHSGRPLSLPPVAAYTFAAVQFVCIVRIAAELVNDWLAWQAVAAAGWLIAFLPWILWAMRIYILPRADGRPG</sequence>
<feature type="transmembrane region" description="Helical" evidence="1">
    <location>
        <begin position="308"/>
        <end position="327"/>
    </location>
</feature>
<dbReference type="Proteomes" id="UP000013201">
    <property type="component" value="Unassembled WGS sequence"/>
</dbReference>
<organism evidence="2 3">
    <name type="scientific">Sphingobium indicum BiD32</name>
    <dbReference type="NCBI Taxonomy" id="1301087"/>
    <lineage>
        <taxon>Bacteria</taxon>
        <taxon>Pseudomonadati</taxon>
        <taxon>Pseudomonadota</taxon>
        <taxon>Alphaproteobacteria</taxon>
        <taxon>Sphingomonadales</taxon>
        <taxon>Sphingomonadaceae</taxon>
        <taxon>Sphingobium</taxon>
    </lineage>
</organism>
<feature type="transmembrane region" description="Helical" evidence="1">
    <location>
        <begin position="242"/>
        <end position="261"/>
    </location>
</feature>
<accession>N1MN35</accession>
<keyword evidence="1" id="KW-0472">Membrane</keyword>
<reference evidence="3" key="2">
    <citation type="submission" date="2013-04" db="EMBL/GenBank/DDBJ databases">
        <title>Bisphenol A degrading Sphingobium sp. strain BiD32.</title>
        <authorList>
            <person name="Nielsen J.L."/>
            <person name="Zhou N.A."/>
            <person name="Kjeldal H."/>
        </authorList>
    </citation>
    <scope>NUCLEOTIDE SEQUENCE [LARGE SCALE GENOMIC DNA]</scope>
    <source>
        <strain evidence="3">BiD32</strain>
    </source>
</reference>
<feature type="transmembrane region" description="Helical" evidence="1">
    <location>
        <begin position="118"/>
        <end position="141"/>
    </location>
</feature>
<feature type="transmembrane region" description="Helical" evidence="1">
    <location>
        <begin position="59"/>
        <end position="80"/>
    </location>
</feature>
<protein>
    <submittedName>
        <fullName evidence="2">NnrS protein involved in response to NO</fullName>
    </submittedName>
</protein>
<dbReference type="RefSeq" id="WP_006952778.1">
    <property type="nucleotide sequence ID" value="NZ_CAVK010000061.1"/>
</dbReference>
<feature type="transmembrane region" description="Helical" evidence="1">
    <location>
        <begin position="148"/>
        <end position="170"/>
    </location>
</feature>
<name>N1MN35_9SPHN</name>
<feature type="transmembrane region" description="Helical" evidence="1">
    <location>
        <begin position="268"/>
        <end position="288"/>
    </location>
</feature>
<proteinExistence type="predicted"/>
<evidence type="ECO:0000256" key="1">
    <source>
        <dbReference type="SAM" id="Phobius"/>
    </source>
</evidence>
<evidence type="ECO:0000313" key="2">
    <source>
        <dbReference type="EMBL" id="CCW17017.1"/>
    </source>
</evidence>
<reference evidence="2 3" key="1">
    <citation type="submission" date="2013-03" db="EMBL/GenBank/DDBJ databases">
        <authorList>
            <person name="Le V."/>
        </authorList>
    </citation>
    <scope>NUCLEOTIDE SEQUENCE [LARGE SCALE GENOMIC DNA]</scope>
    <source>
        <strain evidence="2 3">BiD32</strain>
    </source>
</reference>
<evidence type="ECO:0000313" key="3">
    <source>
        <dbReference type="Proteomes" id="UP000013201"/>
    </source>
</evidence>
<feature type="transmembrane region" description="Helical" evidence="1">
    <location>
        <begin position="92"/>
        <end position="112"/>
    </location>
</feature>
<keyword evidence="1" id="KW-0812">Transmembrane</keyword>
<dbReference type="OrthoDB" id="9770040at2"/>
<dbReference type="InterPro" id="IPR010266">
    <property type="entry name" value="NnrS"/>
</dbReference>
<feature type="transmembrane region" description="Helical" evidence="1">
    <location>
        <begin position="339"/>
        <end position="357"/>
    </location>
</feature>
<dbReference type="EMBL" id="CAVK010000061">
    <property type="protein sequence ID" value="CCW17017.1"/>
    <property type="molecule type" value="Genomic_DNA"/>
</dbReference>
<feature type="transmembrane region" description="Helical" evidence="1">
    <location>
        <begin position="17"/>
        <end position="39"/>
    </location>
</feature>
<comment type="caution">
    <text evidence="2">The sequence shown here is derived from an EMBL/GenBank/DDBJ whole genome shotgun (WGS) entry which is preliminary data.</text>
</comment>
<gene>
    <name evidence="2" type="ORF">EBBID32_13560</name>
</gene>
<dbReference type="Pfam" id="PF05940">
    <property type="entry name" value="NnrS"/>
    <property type="match status" value="1"/>
</dbReference>
<keyword evidence="1" id="KW-1133">Transmembrane helix</keyword>